<dbReference type="RefSeq" id="WP_091254464.1">
    <property type="nucleotide sequence ID" value="NZ_FMCU01000035.1"/>
</dbReference>
<accession>A0A1C5AWF9</accession>
<evidence type="ECO:0000313" key="4">
    <source>
        <dbReference type="Proteomes" id="UP000198797"/>
    </source>
</evidence>
<dbReference type="GO" id="GO:0005829">
    <property type="term" value="C:cytosol"/>
    <property type="evidence" value="ECO:0007669"/>
    <property type="project" value="TreeGrafter"/>
</dbReference>
<evidence type="ECO:0000259" key="2">
    <source>
        <dbReference type="Pfam" id="PF20690"/>
    </source>
</evidence>
<dbReference type="SUPFAM" id="SSF53167">
    <property type="entry name" value="Purine and uridine phosphorylases"/>
    <property type="match status" value="1"/>
</dbReference>
<dbReference type="GO" id="GO:0008782">
    <property type="term" value="F:adenosylhomocysteine nucleosidase activity"/>
    <property type="evidence" value="ECO:0007669"/>
    <property type="project" value="TreeGrafter"/>
</dbReference>
<dbReference type="PANTHER" id="PTHR46832:SF1">
    <property type="entry name" value="5'-METHYLTHIOADENOSINE_S-ADENOSYLHOMOCYSTEINE NUCLEOSIDASE"/>
    <property type="match status" value="1"/>
</dbReference>
<dbReference type="STRING" id="121616.GA0070216_13519"/>
<dbReference type="CDD" id="cd01670">
    <property type="entry name" value="Death"/>
    <property type="match status" value="1"/>
</dbReference>
<protein>
    <submittedName>
        <fullName evidence="3">Phosphorylase superfamily protein</fullName>
    </submittedName>
</protein>
<dbReference type="InterPro" id="IPR011029">
    <property type="entry name" value="DEATH-like_dom_sf"/>
</dbReference>
<dbReference type="Pfam" id="PF20690">
    <property type="entry name" value="bDLD3"/>
    <property type="match status" value="1"/>
</dbReference>
<feature type="domain" description="Nucleoside phosphorylase" evidence="1">
    <location>
        <begin position="37"/>
        <end position="165"/>
    </location>
</feature>
<dbReference type="SUPFAM" id="SSF47986">
    <property type="entry name" value="DEATH domain"/>
    <property type="match status" value="1"/>
</dbReference>
<sequence>MHNNGIFVGRDMSVSQGHVTNVGEPGAQRQRRHGVDVLVITALAEEYDAVKQVLGSFPWEDHGTGGLEPFATTNTGGLSVALARPTAMGGRSTAPIATALTERLRPACLAMSGVCAGEPGATAPGDVVVASPAYQWDEGKYVGDSFRPDYHQMPMDGRWLRAVQNFDPSGLPSHGTATDEEAKVWYLERLLKGQNPRKHPARRRYFSRSAWEARLARWESEGLIAWRDSALALTEKGRTLIERALYIDVDGPERLPFVVVAGPMASGSAVMADPETWNRLEVNQRKIQALDMEAATIATIAHDRQVPHWLVAKGVMDHANLDKDDRFKEFAAQASAEVLFALLEELLKPAAASASAARPVGAVPGSVKKEVLRPLTYDWQDLADYLGIPSHHVRRFRAGDEAYEVWGWLESRDRLGELPDALESIGRGDLADLLRRHL</sequence>
<feature type="domain" description="Nucleoside phosphorylase" evidence="1">
    <location>
        <begin position="253"/>
        <end position="347"/>
    </location>
</feature>
<dbReference type="Gene3D" id="1.10.533.10">
    <property type="entry name" value="Death Domain, Fas"/>
    <property type="match status" value="1"/>
</dbReference>
<dbReference type="Gene3D" id="3.40.50.1580">
    <property type="entry name" value="Nucleoside phosphorylase domain"/>
    <property type="match status" value="1"/>
</dbReference>
<feature type="domain" description="Bacterial Death-like" evidence="2">
    <location>
        <begin position="366"/>
        <end position="437"/>
    </location>
</feature>
<dbReference type="GO" id="GO:0008930">
    <property type="term" value="F:methylthioadenosine nucleosidase activity"/>
    <property type="evidence" value="ECO:0007669"/>
    <property type="project" value="TreeGrafter"/>
</dbReference>
<dbReference type="OrthoDB" id="2988699at2"/>
<reference evidence="4" key="1">
    <citation type="submission" date="2016-06" db="EMBL/GenBank/DDBJ databases">
        <authorList>
            <person name="Varghese N."/>
            <person name="Submissions Spin"/>
        </authorList>
    </citation>
    <scope>NUCLEOTIDE SEQUENCE [LARGE SCALE GENOMIC DNA]</scope>
    <source>
        <strain evidence="4">DSM 44100</strain>
    </source>
</reference>
<organism evidence="3 4">
    <name type="scientific">Micromonospora matsumotoense</name>
    <dbReference type="NCBI Taxonomy" id="121616"/>
    <lineage>
        <taxon>Bacteria</taxon>
        <taxon>Bacillati</taxon>
        <taxon>Actinomycetota</taxon>
        <taxon>Actinomycetes</taxon>
        <taxon>Micromonosporales</taxon>
        <taxon>Micromonosporaceae</taxon>
        <taxon>Micromonospora</taxon>
    </lineage>
</organism>
<dbReference type="InterPro" id="IPR000845">
    <property type="entry name" value="Nucleoside_phosphorylase_d"/>
</dbReference>
<dbReference type="PANTHER" id="PTHR46832">
    <property type="entry name" value="5'-METHYLTHIOADENOSINE/S-ADENOSYLHOMOCYSTEINE NUCLEOSIDASE"/>
    <property type="match status" value="1"/>
</dbReference>
<gene>
    <name evidence="3" type="ORF">GA0070216_13519</name>
</gene>
<dbReference type="InterPro" id="IPR035994">
    <property type="entry name" value="Nucleoside_phosphorylase_sf"/>
</dbReference>
<dbReference type="InterPro" id="IPR048915">
    <property type="entry name" value="bDLD3"/>
</dbReference>
<keyword evidence="4" id="KW-1185">Reference proteome</keyword>
<dbReference type="GO" id="GO:0009116">
    <property type="term" value="P:nucleoside metabolic process"/>
    <property type="evidence" value="ECO:0007669"/>
    <property type="project" value="InterPro"/>
</dbReference>
<name>A0A1C5AWF9_9ACTN</name>
<dbReference type="Proteomes" id="UP000198797">
    <property type="component" value="Unassembled WGS sequence"/>
</dbReference>
<evidence type="ECO:0000313" key="3">
    <source>
        <dbReference type="EMBL" id="SCF49513.1"/>
    </source>
</evidence>
<proteinExistence type="predicted"/>
<dbReference type="AlphaFoldDB" id="A0A1C5AWF9"/>
<evidence type="ECO:0000259" key="1">
    <source>
        <dbReference type="Pfam" id="PF01048"/>
    </source>
</evidence>
<dbReference type="EMBL" id="FMCU01000035">
    <property type="protein sequence ID" value="SCF49513.1"/>
    <property type="molecule type" value="Genomic_DNA"/>
</dbReference>
<dbReference type="GO" id="GO:0019284">
    <property type="term" value="P:L-methionine salvage from S-adenosylmethionine"/>
    <property type="evidence" value="ECO:0007669"/>
    <property type="project" value="TreeGrafter"/>
</dbReference>
<dbReference type="Pfam" id="PF01048">
    <property type="entry name" value="PNP_UDP_1"/>
    <property type="match status" value="2"/>
</dbReference>